<dbReference type="InterPro" id="IPR002197">
    <property type="entry name" value="HTH_Fis"/>
</dbReference>
<organism evidence="2 3">
    <name type="scientific">Pantoea dispersa</name>
    <dbReference type="NCBI Taxonomy" id="59814"/>
    <lineage>
        <taxon>Bacteria</taxon>
        <taxon>Pseudomonadati</taxon>
        <taxon>Pseudomonadota</taxon>
        <taxon>Gammaproteobacteria</taxon>
        <taxon>Enterobacterales</taxon>
        <taxon>Erwiniaceae</taxon>
        <taxon>Pantoea</taxon>
    </lineage>
</organism>
<name>A0ABY2ZQC4_9GAMM</name>
<evidence type="ECO:0000259" key="1">
    <source>
        <dbReference type="Pfam" id="PF02954"/>
    </source>
</evidence>
<proteinExistence type="predicted"/>
<protein>
    <recommendedName>
        <fullName evidence="1">DNA binding HTH domain-containing protein</fullName>
    </recommendedName>
</protein>
<sequence length="24" mass="2710">VSQAARRLGISRSTLYRRLQLGAH</sequence>
<gene>
    <name evidence="2" type="ORF">FK492_24645</name>
</gene>
<feature type="non-terminal residue" evidence="2">
    <location>
        <position position="1"/>
    </location>
</feature>
<dbReference type="SUPFAM" id="SSF46689">
    <property type="entry name" value="Homeodomain-like"/>
    <property type="match status" value="1"/>
</dbReference>
<evidence type="ECO:0000313" key="2">
    <source>
        <dbReference type="EMBL" id="TQC55171.1"/>
    </source>
</evidence>
<keyword evidence="3" id="KW-1185">Reference proteome</keyword>
<dbReference type="Gene3D" id="1.10.10.60">
    <property type="entry name" value="Homeodomain-like"/>
    <property type="match status" value="1"/>
</dbReference>
<comment type="caution">
    <text evidence="2">The sequence shown here is derived from an EMBL/GenBank/DDBJ whole genome shotgun (WGS) entry which is preliminary data.</text>
</comment>
<feature type="domain" description="DNA binding HTH" evidence="1">
    <location>
        <begin position="1"/>
        <end position="20"/>
    </location>
</feature>
<reference evidence="2 3" key="1">
    <citation type="submission" date="2019-06" db="EMBL/GenBank/DDBJ databases">
        <title>Pantoea dispersa Assembly.</title>
        <authorList>
            <person name="Wang J."/>
        </authorList>
    </citation>
    <scope>NUCLEOTIDE SEQUENCE [LARGE SCALE GENOMIC DNA]</scope>
    <source>
        <strain evidence="3">bio</strain>
    </source>
</reference>
<evidence type="ECO:0000313" key="3">
    <source>
        <dbReference type="Proteomes" id="UP000319715"/>
    </source>
</evidence>
<dbReference type="Proteomes" id="UP000319715">
    <property type="component" value="Unassembled WGS sequence"/>
</dbReference>
<dbReference type="EMBL" id="VICF01000267">
    <property type="protein sequence ID" value="TQC55171.1"/>
    <property type="molecule type" value="Genomic_DNA"/>
</dbReference>
<dbReference type="Pfam" id="PF02954">
    <property type="entry name" value="HTH_8"/>
    <property type="match status" value="1"/>
</dbReference>
<dbReference type="RefSeq" id="WP_141497247.1">
    <property type="nucleotide sequence ID" value="NZ_VICF01000267.1"/>
</dbReference>
<accession>A0ABY2ZQC4</accession>
<dbReference type="InterPro" id="IPR009057">
    <property type="entry name" value="Homeodomain-like_sf"/>
</dbReference>